<dbReference type="InterPro" id="IPR012334">
    <property type="entry name" value="Pectin_lyas_fold"/>
</dbReference>
<dbReference type="Gene3D" id="2.160.20.10">
    <property type="entry name" value="Single-stranded right-handed beta-helix, Pectin lyase-like"/>
    <property type="match status" value="1"/>
</dbReference>
<dbReference type="InterPro" id="IPR017896">
    <property type="entry name" value="4Fe4S_Fe-S-bd"/>
</dbReference>
<accession>D0LZ47</accession>
<dbReference type="InterPro" id="IPR011050">
    <property type="entry name" value="Pectin_lyase_fold/virulence"/>
</dbReference>
<name>D0LZ47_HALO1</name>
<evidence type="ECO:0000313" key="3">
    <source>
        <dbReference type="EMBL" id="ACY16309.1"/>
    </source>
</evidence>
<dbReference type="STRING" id="502025.Hoch_3809"/>
<reference evidence="3 4" key="1">
    <citation type="journal article" date="2010" name="Stand. Genomic Sci.">
        <title>Complete genome sequence of Haliangium ochraceum type strain (SMP-2).</title>
        <authorList>
            <consortium name="US DOE Joint Genome Institute (JGI-PGF)"/>
            <person name="Ivanova N."/>
            <person name="Daum C."/>
            <person name="Lang E."/>
            <person name="Abt B."/>
            <person name="Kopitz M."/>
            <person name="Saunders E."/>
            <person name="Lapidus A."/>
            <person name="Lucas S."/>
            <person name="Glavina Del Rio T."/>
            <person name="Nolan M."/>
            <person name="Tice H."/>
            <person name="Copeland A."/>
            <person name="Cheng J.F."/>
            <person name="Chen F."/>
            <person name="Bruce D."/>
            <person name="Goodwin L."/>
            <person name="Pitluck S."/>
            <person name="Mavromatis K."/>
            <person name="Pati A."/>
            <person name="Mikhailova N."/>
            <person name="Chen A."/>
            <person name="Palaniappan K."/>
            <person name="Land M."/>
            <person name="Hauser L."/>
            <person name="Chang Y.J."/>
            <person name="Jeffries C.D."/>
            <person name="Detter J.C."/>
            <person name="Brettin T."/>
            <person name="Rohde M."/>
            <person name="Goker M."/>
            <person name="Bristow J."/>
            <person name="Markowitz V."/>
            <person name="Eisen J.A."/>
            <person name="Hugenholtz P."/>
            <person name="Kyrpides N.C."/>
            <person name="Klenk H.P."/>
        </authorList>
    </citation>
    <scope>NUCLEOTIDE SEQUENCE [LARGE SCALE GENOMIC DNA]</scope>
    <source>
        <strain evidence="4">DSM 14365 / CIP 107738 / JCM 11303 / AJ 13395 / SMP-2</strain>
    </source>
</reference>
<gene>
    <name evidence="3" type="ordered locus">Hoch_3809</name>
</gene>
<dbReference type="Proteomes" id="UP000001880">
    <property type="component" value="Chromosome"/>
</dbReference>
<feature type="region of interest" description="Disordered" evidence="1">
    <location>
        <begin position="438"/>
        <end position="470"/>
    </location>
</feature>
<dbReference type="InterPro" id="IPR039448">
    <property type="entry name" value="Beta_helix"/>
</dbReference>
<dbReference type="Pfam" id="PF13229">
    <property type="entry name" value="Beta_helix"/>
    <property type="match status" value="1"/>
</dbReference>
<evidence type="ECO:0000313" key="4">
    <source>
        <dbReference type="Proteomes" id="UP000001880"/>
    </source>
</evidence>
<evidence type="ECO:0000256" key="1">
    <source>
        <dbReference type="SAM" id="MobiDB-lite"/>
    </source>
</evidence>
<dbReference type="RefSeq" id="WP_012828908.1">
    <property type="nucleotide sequence ID" value="NC_013440.1"/>
</dbReference>
<protein>
    <recommendedName>
        <fullName evidence="2">4Fe-4S ferredoxin-type domain-containing protein</fullName>
    </recommendedName>
</protein>
<dbReference type="HOGENOM" id="CLU_031957_0_0_7"/>
<organism evidence="3 4">
    <name type="scientific">Haliangium ochraceum (strain DSM 14365 / JCM 11303 / SMP-2)</name>
    <dbReference type="NCBI Taxonomy" id="502025"/>
    <lineage>
        <taxon>Bacteria</taxon>
        <taxon>Pseudomonadati</taxon>
        <taxon>Myxococcota</taxon>
        <taxon>Polyangia</taxon>
        <taxon>Haliangiales</taxon>
        <taxon>Kofleriaceae</taxon>
        <taxon>Haliangium</taxon>
    </lineage>
</organism>
<evidence type="ECO:0000259" key="2">
    <source>
        <dbReference type="PROSITE" id="PS51379"/>
    </source>
</evidence>
<dbReference type="AlphaFoldDB" id="D0LZ47"/>
<feature type="domain" description="4Fe-4S ferredoxin-type" evidence="2">
    <location>
        <begin position="21"/>
        <end position="55"/>
    </location>
</feature>
<dbReference type="SUPFAM" id="SSF51126">
    <property type="entry name" value="Pectin lyase-like"/>
    <property type="match status" value="1"/>
</dbReference>
<dbReference type="KEGG" id="hoh:Hoch_3809"/>
<sequence length="470" mass="47794">MCAALLAGCSLLVGIEDLPEPPPVADAAPCSGADCPAACETSTTCPTEAPVCDPTERVCTSCNALADADAACAARDSALPHCTPDGSCAVCAENAHCADASAPVCDAGSFTCGACQEHDDCAAFAGVCDRDSGACFDASAILYVKQDVAESGAECTEAAPCQTIAEALALIEADNETRKIITFLDEVETTYQEQIIPPQPPAGETLDFSILGNQTRIQAPSGAKGSLVDLSQRTHVHLEKLVIEGSDESGVFCVSADNSSVSIREAQVRNHAGVGVNVTACALTLIRSIVTGNEGGGLTVTNSSFQIANNFIYSNGSSSSASGGVSLSGNNPQSLQEFAFNTVFNNNTASPSVAVGVHCIVSQQAQFTSNIIHKGNRGSAAIGGENCIWRHSAIQGIEADALDPALVPVPTNIDSDCGISPAANPPRLSAGSPCIGAGEADTGIATDFDGDPRDPVAPDIGADEFVPAAE</sequence>
<keyword evidence="4" id="KW-1185">Reference proteome</keyword>
<proteinExistence type="predicted"/>
<dbReference type="EMBL" id="CP001804">
    <property type="protein sequence ID" value="ACY16309.1"/>
    <property type="molecule type" value="Genomic_DNA"/>
</dbReference>
<dbReference type="PROSITE" id="PS51379">
    <property type="entry name" value="4FE4S_FER_2"/>
    <property type="match status" value="1"/>
</dbReference>